<dbReference type="OrthoDB" id="73875at2759"/>
<dbReference type="AlphaFoldDB" id="A0A5M9MRL0"/>
<dbReference type="VEuPathDB" id="FungiDB:EYZ11_011043"/>
<sequence length="220" mass="23906">MTLIGQSTAITKDVLPSKDFPWTPEKQDAFSNTMGQTIDGRGNVTSLALGKLFNGTDKSVKIFGSAISDGKFIEGKREGNPPKSGNAQNELRANIAKSFFGYSIPALWRVSKTYAFIIDSGYGCAEGKKLSDYLDDHTMDATGYYLVYPDGDAKECHCQVVTDGGPCQQVCRDNKFSEPPGLDSLINGNFGGITKDDLVKGSVRTWVQNGKKNGQGQRQR</sequence>
<dbReference type="GeneID" id="54332116"/>
<accession>A0A5M9MRL0</accession>
<dbReference type="RefSeq" id="XP_033424558.1">
    <property type="nucleotide sequence ID" value="XM_033574006.1"/>
</dbReference>
<evidence type="ECO:0000313" key="2">
    <source>
        <dbReference type="Proteomes" id="UP000324241"/>
    </source>
</evidence>
<proteinExistence type="predicted"/>
<dbReference type="EMBL" id="QUQM01000006">
    <property type="protein sequence ID" value="KAA8645197.1"/>
    <property type="molecule type" value="Genomic_DNA"/>
</dbReference>
<name>A0A5M9MRL0_9EURO</name>
<gene>
    <name evidence="1" type="ORF">ATNIH1004_009414</name>
</gene>
<dbReference type="Proteomes" id="UP000324241">
    <property type="component" value="Unassembled WGS sequence"/>
</dbReference>
<organism evidence="1 2">
    <name type="scientific">Aspergillus tanneri</name>
    <dbReference type="NCBI Taxonomy" id="1220188"/>
    <lineage>
        <taxon>Eukaryota</taxon>
        <taxon>Fungi</taxon>
        <taxon>Dikarya</taxon>
        <taxon>Ascomycota</taxon>
        <taxon>Pezizomycotina</taxon>
        <taxon>Eurotiomycetes</taxon>
        <taxon>Eurotiomycetidae</taxon>
        <taxon>Eurotiales</taxon>
        <taxon>Aspergillaceae</taxon>
        <taxon>Aspergillus</taxon>
        <taxon>Aspergillus subgen. Circumdati</taxon>
    </lineage>
</organism>
<reference evidence="1 2" key="1">
    <citation type="submission" date="2019-08" db="EMBL/GenBank/DDBJ databases">
        <title>The genome sequence of a newly discovered highly antifungal drug resistant Aspergillus species, Aspergillus tanneri NIH 1004.</title>
        <authorList>
            <person name="Mounaud S."/>
            <person name="Singh I."/>
            <person name="Joardar V."/>
            <person name="Pakala S."/>
            <person name="Pakala S."/>
            <person name="Venepally P."/>
            <person name="Chung J.K."/>
            <person name="Losada L."/>
            <person name="Nierman W.C."/>
        </authorList>
    </citation>
    <scope>NUCLEOTIDE SEQUENCE [LARGE SCALE GENOMIC DNA]</scope>
    <source>
        <strain evidence="1 2">NIH1004</strain>
    </source>
</reference>
<comment type="caution">
    <text evidence="1">The sequence shown here is derived from an EMBL/GenBank/DDBJ whole genome shotgun (WGS) entry which is preliminary data.</text>
</comment>
<protein>
    <submittedName>
        <fullName evidence="1">Uncharacterized protein</fullName>
    </submittedName>
</protein>
<evidence type="ECO:0000313" key="1">
    <source>
        <dbReference type="EMBL" id="KAA8645197.1"/>
    </source>
</evidence>